<evidence type="ECO:0008006" key="3">
    <source>
        <dbReference type="Google" id="ProtNLM"/>
    </source>
</evidence>
<dbReference type="EMBL" id="KL142370">
    <property type="protein sequence ID" value="KDR81925.1"/>
    <property type="molecule type" value="Genomic_DNA"/>
</dbReference>
<evidence type="ECO:0000313" key="2">
    <source>
        <dbReference type="Proteomes" id="UP000027222"/>
    </source>
</evidence>
<dbReference type="STRING" id="685588.A0A067TFE8"/>
<evidence type="ECO:0000313" key="1">
    <source>
        <dbReference type="EMBL" id="KDR81925.1"/>
    </source>
</evidence>
<dbReference type="AlphaFoldDB" id="A0A067TFE8"/>
<protein>
    <recommendedName>
        <fullName evidence="3">F-box domain-containing protein</fullName>
    </recommendedName>
</protein>
<name>A0A067TFE8_GALM3</name>
<accession>A0A067TFE8</accession>
<organism evidence="1 2">
    <name type="scientific">Galerina marginata (strain CBS 339.88)</name>
    <dbReference type="NCBI Taxonomy" id="685588"/>
    <lineage>
        <taxon>Eukaryota</taxon>
        <taxon>Fungi</taxon>
        <taxon>Dikarya</taxon>
        <taxon>Basidiomycota</taxon>
        <taxon>Agaricomycotina</taxon>
        <taxon>Agaricomycetes</taxon>
        <taxon>Agaricomycetidae</taxon>
        <taxon>Agaricales</taxon>
        <taxon>Agaricineae</taxon>
        <taxon>Strophariaceae</taxon>
        <taxon>Galerina</taxon>
    </lineage>
</organism>
<keyword evidence="2" id="KW-1185">Reference proteome</keyword>
<sequence>MSLGALFNELPAEIRLGIFRLATMKKSQHEDTSLDYRPFEAVPLRDRDWSKSAQRALDVKMTIVLVCKEWKKIATEMLYECIRIEHGTDHLLSALEGHADAPLDNGKWVRRIEISPVIADFDPFNPLPLLRIMERCPLVETIVRPCISESGGATLGNVRLPPGTEFPTFTSVKRIEWWIPGVTPTVNGLLIAPFQWRPFSGFLGEIVAHSPNLQYLTLSGGWRFFDTSNPIEPFTRPTYNNLTTLRLEGEHEGVLFDNLTVSLPNLRYFILGVLYASAGFLLKKHGQLIRVLELVDLAPPLPSEVHKTILKSSYNTKDVLAACPNLEDFCAPLRIGTSLRTENTTVILKSLTCIRIKLDDSSPLTSPDFGYFIRDKLACPALERIVLHGSPKAWKENSCYKVLEEVVSQMKYGVLVFA</sequence>
<gene>
    <name evidence="1" type="ORF">GALMADRAFT_135315</name>
</gene>
<dbReference type="Proteomes" id="UP000027222">
    <property type="component" value="Unassembled WGS sequence"/>
</dbReference>
<dbReference type="OrthoDB" id="3256525at2759"/>
<dbReference type="HOGENOM" id="CLU_059588_0_0_1"/>
<reference evidence="2" key="1">
    <citation type="journal article" date="2014" name="Proc. Natl. Acad. Sci. U.S.A.">
        <title>Extensive sampling of basidiomycete genomes demonstrates inadequacy of the white-rot/brown-rot paradigm for wood decay fungi.</title>
        <authorList>
            <person name="Riley R."/>
            <person name="Salamov A.A."/>
            <person name="Brown D.W."/>
            <person name="Nagy L.G."/>
            <person name="Floudas D."/>
            <person name="Held B.W."/>
            <person name="Levasseur A."/>
            <person name="Lombard V."/>
            <person name="Morin E."/>
            <person name="Otillar R."/>
            <person name="Lindquist E.A."/>
            <person name="Sun H."/>
            <person name="LaButti K.M."/>
            <person name="Schmutz J."/>
            <person name="Jabbour D."/>
            <person name="Luo H."/>
            <person name="Baker S.E."/>
            <person name="Pisabarro A.G."/>
            <person name="Walton J.D."/>
            <person name="Blanchette R.A."/>
            <person name="Henrissat B."/>
            <person name="Martin F."/>
            <person name="Cullen D."/>
            <person name="Hibbett D.S."/>
            <person name="Grigoriev I.V."/>
        </authorList>
    </citation>
    <scope>NUCLEOTIDE SEQUENCE [LARGE SCALE GENOMIC DNA]</scope>
    <source>
        <strain evidence="2">CBS 339.88</strain>
    </source>
</reference>
<proteinExistence type="predicted"/>